<dbReference type="Proteomes" id="UP001212841">
    <property type="component" value="Unassembled WGS sequence"/>
</dbReference>
<gene>
    <name evidence="2" type="ORF">HK097_011163</name>
</gene>
<dbReference type="SMART" id="SM00240">
    <property type="entry name" value="FHA"/>
    <property type="match status" value="1"/>
</dbReference>
<dbReference type="EMBL" id="JADGJD010000899">
    <property type="protein sequence ID" value="KAJ3047795.1"/>
    <property type="molecule type" value="Genomic_DNA"/>
</dbReference>
<name>A0AAD5WZD2_9FUNG</name>
<dbReference type="PANTHER" id="PTHR15715">
    <property type="entry name" value="CENTROSOMAL PROTEIN OF 170 KDA"/>
    <property type="match status" value="1"/>
</dbReference>
<accession>A0AAD5WZD2</accession>
<dbReference type="AlphaFoldDB" id="A0AAD5WZD2"/>
<protein>
    <recommendedName>
        <fullName evidence="1">FHA domain-containing protein</fullName>
    </recommendedName>
</protein>
<organism evidence="2 3">
    <name type="scientific">Rhizophlyctis rosea</name>
    <dbReference type="NCBI Taxonomy" id="64517"/>
    <lineage>
        <taxon>Eukaryota</taxon>
        <taxon>Fungi</taxon>
        <taxon>Fungi incertae sedis</taxon>
        <taxon>Chytridiomycota</taxon>
        <taxon>Chytridiomycota incertae sedis</taxon>
        <taxon>Chytridiomycetes</taxon>
        <taxon>Rhizophlyctidales</taxon>
        <taxon>Rhizophlyctidaceae</taxon>
        <taxon>Rhizophlyctis</taxon>
    </lineage>
</organism>
<dbReference type="InterPro" id="IPR008984">
    <property type="entry name" value="SMAD_FHA_dom_sf"/>
</dbReference>
<evidence type="ECO:0000259" key="1">
    <source>
        <dbReference type="PROSITE" id="PS50006"/>
    </source>
</evidence>
<dbReference type="InterPro" id="IPR051176">
    <property type="entry name" value="Cent_Immune-Sig_Mod"/>
</dbReference>
<feature type="domain" description="FHA" evidence="1">
    <location>
        <begin position="57"/>
        <end position="112"/>
    </location>
</feature>
<dbReference type="InterPro" id="IPR000253">
    <property type="entry name" value="FHA_dom"/>
</dbReference>
<dbReference type="Gene3D" id="2.60.200.20">
    <property type="match status" value="1"/>
</dbReference>
<proteinExistence type="predicted"/>
<comment type="caution">
    <text evidence="2">The sequence shown here is derived from an EMBL/GenBank/DDBJ whole genome shotgun (WGS) entry which is preliminary data.</text>
</comment>
<dbReference type="GO" id="GO:0005737">
    <property type="term" value="C:cytoplasm"/>
    <property type="evidence" value="ECO:0007669"/>
    <property type="project" value="TreeGrafter"/>
</dbReference>
<reference evidence="2" key="1">
    <citation type="submission" date="2020-05" db="EMBL/GenBank/DDBJ databases">
        <title>Phylogenomic resolution of chytrid fungi.</title>
        <authorList>
            <person name="Stajich J.E."/>
            <person name="Amses K."/>
            <person name="Simmons R."/>
            <person name="Seto K."/>
            <person name="Myers J."/>
            <person name="Bonds A."/>
            <person name="Quandt C.A."/>
            <person name="Barry K."/>
            <person name="Liu P."/>
            <person name="Grigoriev I."/>
            <person name="Longcore J.E."/>
            <person name="James T.Y."/>
        </authorList>
    </citation>
    <scope>NUCLEOTIDE SEQUENCE</scope>
    <source>
        <strain evidence="2">JEL0318</strain>
    </source>
</reference>
<dbReference type="PROSITE" id="PS50006">
    <property type="entry name" value="FHA_DOMAIN"/>
    <property type="match status" value="1"/>
</dbReference>
<sequence>MAIPESEGKIDRAARAHELVPIKLPQKPADTLTASFHPLSNAFTQKRTIKLTNGQCTPIGRHTEGGEPVTSGLRFISKVVSRNHAVVFGVDGKLYIQDTKSSSGTFLNSQRLSPQQQESPRVELHDGDIIRLGEDCEVNGVLHTSILMKVTFNTRRLTGSSFDIDGEGEYVDFSSDPQVRQTVETEFNAIWSSLTQGLDDPLNRLRSTTRERAGMASHKATASIISNASGVSDSSSVVGAG</sequence>
<dbReference type="PANTHER" id="PTHR15715:SF37">
    <property type="entry name" value="LD47843P"/>
    <property type="match status" value="1"/>
</dbReference>
<evidence type="ECO:0000313" key="3">
    <source>
        <dbReference type="Proteomes" id="UP001212841"/>
    </source>
</evidence>
<dbReference type="SUPFAM" id="SSF49879">
    <property type="entry name" value="SMAD/FHA domain"/>
    <property type="match status" value="1"/>
</dbReference>
<keyword evidence="3" id="KW-1185">Reference proteome</keyword>
<evidence type="ECO:0000313" key="2">
    <source>
        <dbReference type="EMBL" id="KAJ3047795.1"/>
    </source>
</evidence>
<dbReference type="Pfam" id="PF00498">
    <property type="entry name" value="FHA"/>
    <property type="match status" value="1"/>
</dbReference>